<dbReference type="Proteomes" id="UP001305498">
    <property type="component" value="Chromosome"/>
</dbReference>
<accession>A0AA97FG92</accession>
<gene>
    <name evidence="3" type="ORF">N8K70_11050</name>
</gene>
<dbReference type="RefSeq" id="WP_317138396.1">
    <property type="nucleotide sequence ID" value="NZ_CP118157.1"/>
</dbReference>
<dbReference type="KEGG" id="mbet:N8K70_11050"/>
<dbReference type="AlphaFoldDB" id="A0AA97FG92"/>
<dbReference type="InterPro" id="IPR053521">
    <property type="entry name" value="McjB-like"/>
</dbReference>
<evidence type="ECO:0000256" key="1">
    <source>
        <dbReference type="SAM" id="MobiDB-lite"/>
    </source>
</evidence>
<keyword evidence="4" id="KW-1185">Reference proteome</keyword>
<feature type="region of interest" description="Disordered" evidence="1">
    <location>
        <begin position="138"/>
        <end position="158"/>
    </location>
</feature>
<dbReference type="NCBIfam" id="NF033537">
    <property type="entry name" value="lasso_biosyn_B2"/>
    <property type="match status" value="1"/>
</dbReference>
<reference evidence="3 4" key="1">
    <citation type="submission" date="2023-02" db="EMBL/GenBank/DDBJ databases">
        <title>Microbacterium betulae sp. nov., isolated from birch wood.</title>
        <authorList>
            <person name="Pasciak M."/>
            <person name="Pawlik K.J."/>
            <person name="Martynowski D."/>
            <person name="Laczmanski L."/>
            <person name="Ciekot J."/>
            <person name="Szponar B."/>
            <person name="Wojcik-Fatla A."/>
            <person name="Mackiewicz B."/>
            <person name="Farian E."/>
            <person name="Cholewa G."/>
            <person name="Cholewa A."/>
            <person name="Dutkiewicz J."/>
        </authorList>
    </citation>
    <scope>NUCLEOTIDE SEQUENCE [LARGE SCALE GENOMIC DNA]</scope>
    <source>
        <strain evidence="3 4">AB</strain>
    </source>
</reference>
<dbReference type="InterPro" id="IPR032708">
    <property type="entry name" value="McjB_C"/>
</dbReference>
<feature type="domain" description="Microcin J25-processing protein McjB C-terminal" evidence="2">
    <location>
        <begin position="32"/>
        <end position="130"/>
    </location>
</feature>
<evidence type="ECO:0000313" key="4">
    <source>
        <dbReference type="Proteomes" id="UP001305498"/>
    </source>
</evidence>
<name>A0AA97FG92_9MICO</name>
<organism evidence="3 4">
    <name type="scientific">Microbacterium betulae</name>
    <dbReference type="NCBI Taxonomy" id="2981139"/>
    <lineage>
        <taxon>Bacteria</taxon>
        <taxon>Bacillati</taxon>
        <taxon>Actinomycetota</taxon>
        <taxon>Actinomycetes</taxon>
        <taxon>Micrococcales</taxon>
        <taxon>Microbacteriaceae</taxon>
        <taxon>Microbacterium</taxon>
    </lineage>
</organism>
<dbReference type="Pfam" id="PF13471">
    <property type="entry name" value="Transglut_core3"/>
    <property type="match status" value="1"/>
</dbReference>
<sequence>MSEVLPETPARLTFIERVQVQAALIGARAIQGRSPDKMRTWLERVATGAAPASYAETKLARDQVLTVSAYCRGGTACLLRSIAVALVCRQRSTWPTWAVGVLAVPPFAAHAWVEAEGRIVDEPMDETDYKAFFKVQPSRRPSLRPVELPNASREEVQP</sequence>
<dbReference type="EMBL" id="CP118157">
    <property type="protein sequence ID" value="WOF21919.1"/>
    <property type="molecule type" value="Genomic_DNA"/>
</dbReference>
<protein>
    <submittedName>
        <fullName evidence="3">Lasso peptide biosynthesis B2 protein</fullName>
    </submittedName>
</protein>
<evidence type="ECO:0000313" key="3">
    <source>
        <dbReference type="EMBL" id="WOF21919.1"/>
    </source>
</evidence>
<proteinExistence type="predicted"/>
<evidence type="ECO:0000259" key="2">
    <source>
        <dbReference type="Pfam" id="PF13471"/>
    </source>
</evidence>